<gene>
    <name evidence="2" type="ORF">FJQ89_06315</name>
</gene>
<proteinExistence type="predicted"/>
<feature type="compositionally biased region" description="Polar residues" evidence="1">
    <location>
        <begin position="85"/>
        <end position="98"/>
    </location>
</feature>
<reference evidence="2 3" key="1">
    <citation type="submission" date="2019-06" db="EMBL/GenBank/DDBJ databases">
        <title>Complete genome sequence of Janthinobacterium sp. SNU WT3 isolated from diseased rainbow trout.</title>
        <authorList>
            <person name="Oh W.T."/>
            <person name="Park S.C."/>
        </authorList>
    </citation>
    <scope>NUCLEOTIDE SEQUENCE [LARGE SCALE GENOMIC DNA]</scope>
    <source>
        <strain evidence="2 3">SNU WT3</strain>
    </source>
</reference>
<feature type="region of interest" description="Disordered" evidence="1">
    <location>
        <begin position="71"/>
        <end position="98"/>
    </location>
</feature>
<name>A0A4Y6RBY1_9BURK</name>
<accession>A0A4Y6RBY1</accession>
<keyword evidence="3" id="KW-1185">Reference proteome</keyword>
<dbReference type="RefSeq" id="WP_141169511.1">
    <property type="nucleotide sequence ID" value="NZ_CP041185.1"/>
</dbReference>
<evidence type="ECO:0000256" key="1">
    <source>
        <dbReference type="SAM" id="MobiDB-lite"/>
    </source>
</evidence>
<organism evidence="2 3">
    <name type="scientific">Janthinobacterium tructae</name>
    <dbReference type="NCBI Taxonomy" id="2590869"/>
    <lineage>
        <taxon>Bacteria</taxon>
        <taxon>Pseudomonadati</taxon>
        <taxon>Pseudomonadota</taxon>
        <taxon>Betaproteobacteria</taxon>
        <taxon>Burkholderiales</taxon>
        <taxon>Oxalobacteraceae</taxon>
        <taxon>Janthinobacterium</taxon>
    </lineage>
</organism>
<dbReference type="KEGG" id="jas:FJQ89_06315"/>
<dbReference type="OrthoDB" id="8759983at2"/>
<dbReference type="AlphaFoldDB" id="A0A4Y6RBY1"/>
<sequence>MLNKNYISGLAQEELDRRRRIDALTAQKIDVAIIFQEMLGTAVAAKYLRTNGVPLSVALRVLTYAHRKDPSPPKMIGFEDGPANRFQSKQTVTRGESD</sequence>
<dbReference type="EMBL" id="CP041185">
    <property type="protein sequence ID" value="QDG70076.1"/>
    <property type="molecule type" value="Genomic_DNA"/>
</dbReference>
<evidence type="ECO:0000313" key="3">
    <source>
        <dbReference type="Proteomes" id="UP000316665"/>
    </source>
</evidence>
<evidence type="ECO:0000313" key="2">
    <source>
        <dbReference type="EMBL" id="QDG70076.1"/>
    </source>
</evidence>
<dbReference type="Proteomes" id="UP000316665">
    <property type="component" value="Chromosome"/>
</dbReference>
<protein>
    <submittedName>
        <fullName evidence="2">Uncharacterized protein</fullName>
    </submittedName>
</protein>